<feature type="region of interest" description="Disordered" evidence="3">
    <location>
        <begin position="288"/>
        <end position="308"/>
    </location>
</feature>
<evidence type="ECO:0000256" key="3">
    <source>
        <dbReference type="SAM" id="MobiDB-lite"/>
    </source>
</evidence>
<comment type="subcellular location">
    <subcellularLocation>
        <location evidence="1">Nucleus</location>
    </subcellularLocation>
</comment>
<evidence type="ECO:0000313" key="5">
    <source>
        <dbReference type="EMBL" id="GAX23885.1"/>
    </source>
</evidence>
<dbReference type="Proteomes" id="UP000198406">
    <property type="component" value="Unassembled WGS sequence"/>
</dbReference>
<feature type="compositionally biased region" description="Polar residues" evidence="3">
    <location>
        <begin position="1"/>
        <end position="13"/>
    </location>
</feature>
<feature type="domain" description="CCT" evidence="4">
    <location>
        <begin position="530"/>
        <end position="572"/>
    </location>
</feature>
<evidence type="ECO:0000313" key="6">
    <source>
        <dbReference type="Proteomes" id="UP000198406"/>
    </source>
</evidence>
<feature type="region of interest" description="Disordered" evidence="3">
    <location>
        <begin position="73"/>
        <end position="228"/>
    </location>
</feature>
<feature type="compositionally biased region" description="Basic and acidic residues" evidence="3">
    <location>
        <begin position="117"/>
        <end position="126"/>
    </location>
</feature>
<sequence>MTNGATTLVNPSSERVLRSATKNPLLGPTSGKEEHLHDVALVEAEERLMDEEITSVEDNHEEMSSVEDNMVTAALVESSRSALRNHVHNDDEKGDHTDDGKEGRYGLRKRRRPTGQDLERLEHFQSSKDGGLMRSNAPPTSPRDLDLEGRPAESLQIRKHVGTESMRNKPPPNAKPAETGPSQVSLNPHASAVRSASLRTKQPESKATAPRPNLSKTNPVSVTSVPNPLLHITDTAPMDASKSILAASPSLPPPVVHISHTVPCPLPGPAVDEFSGVHTSSVSTNFIDSNRSNAHSTPALRKSSDALPVSAPTPNVTFAIGDIDDGEKGRRVTLNEQPHLGPRIRGFSIDMDLGLDFADLGSSQNDSVDGRSGRDRAFSFECFAFGINADEPLPPLEQQMSMMQGRPRGDSLIFDPASFQDGGIHEKNALETSFSPAPQPEVPPPPPLKVVRAPQPVPSKPPAKLPTIAEAPRVPPPVVMPPPRIIPTEPVVSSSTATATLLVSPGSSTTLSLELVNKDGRIGIYLPDARRARIARFHAKRAKRIWRKRIKYDCRKKLADSRPRIKGRFVKRTDMDDE</sequence>
<dbReference type="OrthoDB" id="153872at2759"/>
<dbReference type="AlphaFoldDB" id="A0A1Z5KCK6"/>
<dbReference type="InterPro" id="IPR045281">
    <property type="entry name" value="CONSTANS-like"/>
</dbReference>
<name>A0A1Z5KCK6_FISSO</name>
<dbReference type="PROSITE" id="PS51017">
    <property type="entry name" value="CCT"/>
    <property type="match status" value="1"/>
</dbReference>
<dbReference type="PANTHER" id="PTHR31319">
    <property type="entry name" value="ZINC FINGER PROTEIN CONSTANS-LIKE 4"/>
    <property type="match status" value="1"/>
</dbReference>
<feature type="compositionally biased region" description="Polar residues" evidence="3">
    <location>
        <begin position="214"/>
        <end position="226"/>
    </location>
</feature>
<dbReference type="InParanoid" id="A0A1Z5KCK6"/>
<dbReference type="PANTHER" id="PTHR31319:SF77">
    <property type="entry name" value="ZINC FINGER PROTEIN CONSTANS-LIKE 4"/>
    <property type="match status" value="1"/>
</dbReference>
<comment type="caution">
    <text evidence="5">The sequence shown here is derived from an EMBL/GenBank/DDBJ whole genome shotgun (WGS) entry which is preliminary data.</text>
</comment>
<dbReference type="InterPro" id="IPR010402">
    <property type="entry name" value="CCT_domain"/>
</dbReference>
<keyword evidence="6" id="KW-1185">Reference proteome</keyword>
<feature type="compositionally biased region" description="Basic and acidic residues" evidence="3">
    <location>
        <begin position="87"/>
        <end position="105"/>
    </location>
</feature>
<keyword evidence="2" id="KW-0539">Nucleus</keyword>
<proteinExistence type="predicted"/>
<dbReference type="Pfam" id="PF06203">
    <property type="entry name" value="CCT"/>
    <property type="match status" value="1"/>
</dbReference>
<accession>A0A1Z5KCK6</accession>
<dbReference type="EMBL" id="BDSP01000204">
    <property type="protein sequence ID" value="GAX23885.1"/>
    <property type="molecule type" value="Genomic_DNA"/>
</dbReference>
<gene>
    <name evidence="5" type="ORF">FisN_20Hh091</name>
</gene>
<feature type="region of interest" description="Disordered" evidence="3">
    <location>
        <begin position="1"/>
        <end position="37"/>
    </location>
</feature>
<organism evidence="5 6">
    <name type="scientific">Fistulifera solaris</name>
    <name type="common">Oleaginous diatom</name>
    <dbReference type="NCBI Taxonomy" id="1519565"/>
    <lineage>
        <taxon>Eukaryota</taxon>
        <taxon>Sar</taxon>
        <taxon>Stramenopiles</taxon>
        <taxon>Ochrophyta</taxon>
        <taxon>Bacillariophyta</taxon>
        <taxon>Bacillariophyceae</taxon>
        <taxon>Bacillariophycidae</taxon>
        <taxon>Naviculales</taxon>
        <taxon>Naviculaceae</taxon>
        <taxon>Fistulifera</taxon>
    </lineage>
</organism>
<evidence type="ECO:0000256" key="2">
    <source>
        <dbReference type="ARBA" id="ARBA00023242"/>
    </source>
</evidence>
<reference evidence="5 6" key="1">
    <citation type="journal article" date="2015" name="Plant Cell">
        <title>Oil accumulation by the oleaginous diatom Fistulifera solaris as revealed by the genome and transcriptome.</title>
        <authorList>
            <person name="Tanaka T."/>
            <person name="Maeda Y."/>
            <person name="Veluchamy A."/>
            <person name="Tanaka M."/>
            <person name="Abida H."/>
            <person name="Marechal E."/>
            <person name="Bowler C."/>
            <person name="Muto M."/>
            <person name="Sunaga Y."/>
            <person name="Tanaka M."/>
            <person name="Yoshino T."/>
            <person name="Taniguchi T."/>
            <person name="Fukuda Y."/>
            <person name="Nemoto M."/>
            <person name="Matsumoto M."/>
            <person name="Wong P.S."/>
            <person name="Aburatani S."/>
            <person name="Fujibuchi W."/>
        </authorList>
    </citation>
    <scope>NUCLEOTIDE SEQUENCE [LARGE SCALE GENOMIC DNA]</scope>
    <source>
        <strain evidence="5 6">JPCC DA0580</strain>
    </source>
</reference>
<dbReference type="GO" id="GO:0005634">
    <property type="term" value="C:nucleus"/>
    <property type="evidence" value="ECO:0007669"/>
    <property type="project" value="UniProtKB-SubCell"/>
</dbReference>
<evidence type="ECO:0000259" key="4">
    <source>
        <dbReference type="PROSITE" id="PS51017"/>
    </source>
</evidence>
<protein>
    <recommendedName>
        <fullName evidence="4">CCT domain-containing protein</fullName>
    </recommendedName>
</protein>
<evidence type="ECO:0000256" key="1">
    <source>
        <dbReference type="ARBA" id="ARBA00004123"/>
    </source>
</evidence>